<dbReference type="EMBL" id="JQCL01000012">
    <property type="protein sequence ID" value="KRO14480.1"/>
    <property type="molecule type" value="Genomic_DNA"/>
</dbReference>
<name>A0A0R2MQI8_9LACO</name>
<proteinExistence type="predicted"/>
<comment type="caution">
    <text evidence="1">The sequence shown here is derived from an EMBL/GenBank/DDBJ whole genome shotgun (WGS) entry which is preliminary data.</text>
</comment>
<reference evidence="1 2" key="1">
    <citation type="journal article" date="2015" name="Genome Announc.">
        <title>Expanding the biotechnology potential of lactobacilli through comparative genomics of 213 strains and associated genera.</title>
        <authorList>
            <person name="Sun Z."/>
            <person name="Harris H.M."/>
            <person name="McCann A."/>
            <person name="Guo C."/>
            <person name="Argimon S."/>
            <person name="Zhang W."/>
            <person name="Yang X."/>
            <person name="Jeffery I.B."/>
            <person name="Cooney J.C."/>
            <person name="Kagawa T.F."/>
            <person name="Liu W."/>
            <person name="Song Y."/>
            <person name="Salvetti E."/>
            <person name="Wrobel A."/>
            <person name="Rasinkangas P."/>
            <person name="Parkhill J."/>
            <person name="Rea M.C."/>
            <person name="O'Sullivan O."/>
            <person name="Ritari J."/>
            <person name="Douillard F.P."/>
            <person name="Paul Ross R."/>
            <person name="Yang R."/>
            <person name="Briner A.E."/>
            <person name="Felis G.E."/>
            <person name="de Vos W.M."/>
            <person name="Barrangou R."/>
            <person name="Klaenhammer T.R."/>
            <person name="Caufield P.W."/>
            <person name="Cui Y."/>
            <person name="Zhang H."/>
            <person name="O'Toole P.W."/>
        </authorList>
    </citation>
    <scope>NUCLEOTIDE SEQUENCE [LARGE SCALE GENOMIC DNA]</scope>
    <source>
        <strain evidence="1 2">LMG 26013</strain>
    </source>
</reference>
<dbReference type="PATRIC" id="fig|942150.3.peg.1129"/>
<dbReference type="OrthoDB" id="9854273at2"/>
<dbReference type="Proteomes" id="UP000051783">
    <property type="component" value="Unassembled WGS sequence"/>
</dbReference>
<evidence type="ECO:0000313" key="2">
    <source>
        <dbReference type="Proteomes" id="UP000051783"/>
    </source>
</evidence>
<protein>
    <submittedName>
        <fullName evidence="1">Uncharacterized protein</fullName>
    </submittedName>
</protein>
<organism evidence="1 2">
    <name type="scientific">Lactiplantibacillus xiangfangensis</name>
    <dbReference type="NCBI Taxonomy" id="942150"/>
    <lineage>
        <taxon>Bacteria</taxon>
        <taxon>Bacillati</taxon>
        <taxon>Bacillota</taxon>
        <taxon>Bacilli</taxon>
        <taxon>Lactobacillales</taxon>
        <taxon>Lactobacillaceae</taxon>
        <taxon>Lactiplantibacillus</taxon>
    </lineage>
</organism>
<keyword evidence="2" id="KW-1185">Reference proteome</keyword>
<evidence type="ECO:0000313" key="1">
    <source>
        <dbReference type="EMBL" id="KRO14480.1"/>
    </source>
</evidence>
<sequence length="177" mass="20188">MKKLWKISIPILLILVIALGFLYRDTLKERLGSLSVQETDLSHLTYDQLSLGRQFKPDSSYVKQEGDTAKLNDYNYRGMNAFYVTTTANNDIVGLKLVDKVPGCRSHFDNGLALGMTLNKVKQLLGPHYITFNTDRYGKVVMYIDKSHNDKLLLGLSNHDKVTAIVGFNKNQYDYQY</sequence>
<dbReference type="RefSeq" id="WP_057705329.1">
    <property type="nucleotide sequence ID" value="NZ_JQCL01000012.1"/>
</dbReference>
<gene>
    <name evidence="1" type="ORF">IV64_GL001094</name>
</gene>
<accession>A0A0R2MQI8</accession>
<dbReference type="AlphaFoldDB" id="A0A0R2MQI8"/>